<dbReference type="EMBL" id="CP046457">
    <property type="protein sequence ID" value="QGT99853.1"/>
    <property type="molecule type" value="Genomic_DNA"/>
</dbReference>
<dbReference type="RefSeq" id="WP_156203704.1">
    <property type="nucleotide sequence ID" value="NZ_CP046457.1"/>
</dbReference>
<gene>
    <name evidence="2" type="ORF">SYNTR_1260</name>
</gene>
<dbReference type="AlphaFoldDB" id="A0A6I6DHV9"/>
<evidence type="ECO:0000313" key="2">
    <source>
        <dbReference type="EMBL" id="QGT99853.1"/>
    </source>
</evidence>
<keyword evidence="3" id="KW-1185">Reference proteome</keyword>
<feature type="domain" description="Nif11" evidence="1">
    <location>
        <begin position="9"/>
        <end position="46"/>
    </location>
</feature>
<evidence type="ECO:0000313" key="3">
    <source>
        <dbReference type="Proteomes" id="UP000426444"/>
    </source>
</evidence>
<organism evidence="2 3">
    <name type="scientific">Candidatus Syntrophocurvum alkaliphilum</name>
    <dbReference type="NCBI Taxonomy" id="2293317"/>
    <lineage>
        <taxon>Bacteria</taxon>
        <taxon>Bacillati</taxon>
        <taxon>Bacillota</taxon>
        <taxon>Clostridia</taxon>
        <taxon>Eubacteriales</taxon>
        <taxon>Syntrophomonadaceae</taxon>
        <taxon>Candidatus Syntrophocurvum</taxon>
    </lineage>
</organism>
<reference evidence="3" key="1">
    <citation type="journal article" date="2019" name="Microbiology">
        <title>Complete Genome Sequence of an Uncultured Bacterium of the Candidate Phylum Bipolaricaulota.</title>
        <authorList>
            <person name="Kadnikov V.V."/>
            <person name="Mardanov A.V."/>
            <person name="Beletsky A.V."/>
            <person name="Frank Y.A."/>
            <person name="Karnachuk O.V."/>
            <person name="Ravin N.V."/>
        </authorList>
    </citation>
    <scope>NUCLEOTIDE SEQUENCE [LARGE SCALE GENOMIC DNA]</scope>
</reference>
<name>A0A6I6DHV9_9FIRM</name>
<dbReference type="InterPro" id="IPR022516">
    <property type="entry name" value="CHP03798_Ocin"/>
</dbReference>
<dbReference type="Proteomes" id="UP000426444">
    <property type="component" value="Chromosome"/>
</dbReference>
<dbReference type="NCBIfam" id="TIGR03798">
    <property type="entry name" value="leader_Nif11"/>
    <property type="match status" value="1"/>
</dbReference>
<dbReference type="InterPro" id="IPR012903">
    <property type="entry name" value="Nif11"/>
</dbReference>
<sequence length="84" mass="9425">MADKIKQVIDKINNDQEFKDKIFSLESAEEVQAVLKEEGFDLTVDEILQARDAFVKEVEQGELSDESLEDVAGGGDCYGVRLSW</sequence>
<proteinExistence type="predicted"/>
<dbReference type="Pfam" id="PF07862">
    <property type="entry name" value="Nif11"/>
    <property type="match status" value="1"/>
</dbReference>
<evidence type="ECO:0000259" key="1">
    <source>
        <dbReference type="Pfam" id="PF07862"/>
    </source>
</evidence>
<accession>A0A6I6DHV9</accession>
<dbReference type="KEGG" id="salq:SYNTR_1260"/>
<protein>
    <recommendedName>
        <fullName evidence="1">Nif11 domain-containing protein</fullName>
    </recommendedName>
</protein>